<proteinExistence type="predicted"/>
<dbReference type="HOGENOM" id="CLU_3204753_0_0_9"/>
<protein>
    <submittedName>
        <fullName evidence="1">Uncharacterized protein</fullName>
    </submittedName>
</protein>
<evidence type="ECO:0000313" key="1">
    <source>
        <dbReference type="EMBL" id="AEN95328.1"/>
    </source>
</evidence>
<dbReference type="EMBL" id="CP003040">
    <property type="protein sequence ID" value="AEN95328.1"/>
    <property type="molecule type" value="Genomic_DNA"/>
</dbReference>
<organism evidence="1 2">
    <name type="scientific">Roseburia hominis (strain DSM 16839 / JCM 17582 / NCIMB 14029 / A2-183)</name>
    <dbReference type="NCBI Taxonomy" id="585394"/>
    <lineage>
        <taxon>Bacteria</taxon>
        <taxon>Bacillati</taxon>
        <taxon>Bacillota</taxon>
        <taxon>Clostridia</taxon>
        <taxon>Lachnospirales</taxon>
        <taxon>Lachnospiraceae</taxon>
        <taxon>Roseburia</taxon>
    </lineage>
</organism>
<evidence type="ECO:0000313" key="2">
    <source>
        <dbReference type="Proteomes" id="UP000008178"/>
    </source>
</evidence>
<name>G2SZ89_ROSHA</name>
<reference evidence="1 2" key="1">
    <citation type="journal article" date="2015" name="Genome Announc.">
        <title>Complete genome sequence of the human gut symbiont Roseburia hominis.</title>
        <authorList>
            <person name="Travis A.J."/>
            <person name="Kelly D."/>
            <person name="Flint H.J."/>
            <person name="Aminov R.I."/>
        </authorList>
    </citation>
    <scope>NUCLEOTIDE SEQUENCE [LARGE SCALE GENOMIC DNA]</scope>
    <source>
        <strain evidence="2">DSM 16839 / JCM 17582 / NCIMB 14029 / A2-183</strain>
    </source>
</reference>
<accession>G2SZ89</accession>
<sequence length="45" mass="5493">MEDIRWEFSIFSFCMQNSFLPTYSAKFKEILEKNLTKKDRVNIMI</sequence>
<dbReference type="STRING" id="585394.RHOM_01005"/>
<dbReference type="KEGG" id="rho:RHOM_01005"/>
<gene>
    <name evidence="1" type="ordered locus">RHOM_01005</name>
</gene>
<keyword evidence="2" id="KW-1185">Reference proteome</keyword>
<dbReference type="AlphaFoldDB" id="G2SZ89"/>
<dbReference type="Proteomes" id="UP000008178">
    <property type="component" value="Chromosome"/>
</dbReference>